<sequence length="56" mass="6231">MLQTSKSINDQTTLGSTTTISIHRCTFATRRSRIVVRSTHHALQRIPLLSDSQAPP</sequence>
<dbReference type="Proteomes" id="UP000011761">
    <property type="component" value="Unassembled WGS sequence"/>
</dbReference>
<dbReference type="HOGENOM" id="CLU_3019758_0_0_1"/>
<evidence type="ECO:0000313" key="1">
    <source>
        <dbReference type="EMBL" id="EMC98516.1"/>
    </source>
</evidence>
<keyword evidence="2" id="KW-1185">Reference proteome</keyword>
<organism evidence="1 2">
    <name type="scientific">Baudoinia panamericana (strain UAMH 10762)</name>
    <name type="common">Angels' share fungus</name>
    <name type="synonym">Baudoinia compniacensis (strain UAMH 10762)</name>
    <dbReference type="NCBI Taxonomy" id="717646"/>
    <lineage>
        <taxon>Eukaryota</taxon>
        <taxon>Fungi</taxon>
        <taxon>Dikarya</taxon>
        <taxon>Ascomycota</taxon>
        <taxon>Pezizomycotina</taxon>
        <taxon>Dothideomycetes</taxon>
        <taxon>Dothideomycetidae</taxon>
        <taxon>Mycosphaerellales</taxon>
        <taxon>Teratosphaeriaceae</taxon>
        <taxon>Baudoinia</taxon>
    </lineage>
</organism>
<dbReference type="GeneID" id="19108214"/>
<dbReference type="EMBL" id="KB445553">
    <property type="protein sequence ID" value="EMC98516.1"/>
    <property type="molecule type" value="Genomic_DNA"/>
</dbReference>
<dbReference type="KEGG" id="bcom:BAUCODRAFT_130160"/>
<accession>M2MP88</accession>
<feature type="non-terminal residue" evidence="1">
    <location>
        <position position="56"/>
    </location>
</feature>
<gene>
    <name evidence="1" type="ORF">BAUCODRAFT_130160</name>
</gene>
<reference evidence="1 2" key="1">
    <citation type="journal article" date="2012" name="PLoS Pathog.">
        <title>Diverse lifestyles and strategies of plant pathogenesis encoded in the genomes of eighteen Dothideomycetes fungi.</title>
        <authorList>
            <person name="Ohm R.A."/>
            <person name="Feau N."/>
            <person name="Henrissat B."/>
            <person name="Schoch C.L."/>
            <person name="Horwitz B.A."/>
            <person name="Barry K.W."/>
            <person name="Condon B.J."/>
            <person name="Copeland A.C."/>
            <person name="Dhillon B."/>
            <person name="Glaser F."/>
            <person name="Hesse C.N."/>
            <person name="Kosti I."/>
            <person name="LaButti K."/>
            <person name="Lindquist E.A."/>
            <person name="Lucas S."/>
            <person name="Salamov A.A."/>
            <person name="Bradshaw R.E."/>
            <person name="Ciuffetti L."/>
            <person name="Hamelin R.C."/>
            <person name="Kema G.H.J."/>
            <person name="Lawrence C."/>
            <person name="Scott J.A."/>
            <person name="Spatafora J.W."/>
            <person name="Turgeon B.G."/>
            <person name="de Wit P.J.G.M."/>
            <person name="Zhong S."/>
            <person name="Goodwin S.B."/>
            <person name="Grigoriev I.V."/>
        </authorList>
    </citation>
    <scope>NUCLEOTIDE SEQUENCE [LARGE SCALE GENOMIC DNA]</scope>
    <source>
        <strain evidence="1 2">UAMH 10762</strain>
    </source>
</reference>
<dbReference type="AlphaFoldDB" id="M2MP88"/>
<protein>
    <submittedName>
        <fullName evidence="1">Uncharacterized protein</fullName>
    </submittedName>
</protein>
<evidence type="ECO:0000313" key="2">
    <source>
        <dbReference type="Proteomes" id="UP000011761"/>
    </source>
</evidence>
<name>M2MP88_BAUPA</name>
<proteinExistence type="predicted"/>
<dbReference type="RefSeq" id="XP_007675091.1">
    <property type="nucleotide sequence ID" value="XM_007676901.1"/>
</dbReference>